<dbReference type="PRINTS" id="PR01840">
    <property type="entry name" value="TATCFAMILY"/>
</dbReference>
<sequence length="253" mass="28137">MTEENTQPLIGHLIELRKRLINIILSIAVIFLALVYFSNDIYQLVSAPLMKQMPAGASMIATDVASPFFTPLKLTFMVSIILSAPAVLYQVWAFVAPALYKHERRLVTPLLVSSTLLFYIGIAFAYFVVFPLAFGFLTHTAPRGVTVATDIKNYLDFVMSLFLAFGACFEIPVAIVLLCWIGVVEPADLKKKRPYILVASFIVAMLLTPPDVFSQTLLAIPMYCLFEAGVFFSRFYTPKQNAATELSTEADVQ</sequence>
<dbReference type="InterPro" id="IPR019820">
    <property type="entry name" value="Sec-indep_translocase_CS"/>
</dbReference>
<comment type="function">
    <text evidence="5">Part of the twin-arginine translocation (Tat) system that transports large folded proteins containing a characteristic twin-arginine motif in their signal peptide across membranes. Together with TatB, TatC is part of a receptor directly interacting with Tat signal peptides.</text>
</comment>
<dbReference type="PROSITE" id="PS01218">
    <property type="entry name" value="TATC"/>
    <property type="match status" value="1"/>
</dbReference>
<dbReference type="OrthoDB" id="9777044at2"/>
<feature type="transmembrane region" description="Helical" evidence="5">
    <location>
        <begin position="116"/>
        <end position="137"/>
    </location>
</feature>
<reference evidence="6 7" key="1">
    <citation type="submission" date="2018-10" db="EMBL/GenBank/DDBJ databases">
        <title>Horizontal transference of carbapenem resistance between Klebsiella pneumoniae and Kluyvera ascorbata during abdominal infection: a case report.</title>
        <authorList>
            <person name="Raro O.H.F."/>
            <person name="Lima-Morales D."/>
            <person name="Barth A.L."/>
            <person name="Paim T.G.S."/>
            <person name="Mott M.P."/>
            <person name="Riche C.V.W."/>
            <person name="Teixeira U.F."/>
            <person name="Waechter F."/>
            <person name="Dias C.A.G."/>
        </authorList>
    </citation>
    <scope>NUCLEOTIDE SEQUENCE [LARGE SCALE GENOMIC DNA]</scope>
    <source>
        <strain evidence="6 7">OT2</strain>
    </source>
</reference>
<evidence type="ECO:0000256" key="4">
    <source>
        <dbReference type="ARBA" id="ARBA00023136"/>
    </source>
</evidence>
<evidence type="ECO:0000256" key="3">
    <source>
        <dbReference type="ARBA" id="ARBA00022989"/>
    </source>
</evidence>
<dbReference type="NCBIfam" id="NF008174">
    <property type="entry name" value="PRK10921.1"/>
    <property type="match status" value="1"/>
</dbReference>
<dbReference type="GO" id="GO:0065002">
    <property type="term" value="P:intracellular protein transmembrane transport"/>
    <property type="evidence" value="ECO:0007669"/>
    <property type="project" value="TreeGrafter"/>
</dbReference>
<proteinExistence type="inferred from homology"/>
<evidence type="ECO:0000256" key="1">
    <source>
        <dbReference type="ARBA" id="ARBA00004141"/>
    </source>
</evidence>
<evidence type="ECO:0000256" key="2">
    <source>
        <dbReference type="ARBA" id="ARBA00022692"/>
    </source>
</evidence>
<evidence type="ECO:0000313" key="7">
    <source>
        <dbReference type="Proteomes" id="UP000268051"/>
    </source>
</evidence>
<dbReference type="GO" id="GO:0043953">
    <property type="term" value="P:protein transport by the Tat complex"/>
    <property type="evidence" value="ECO:0007669"/>
    <property type="project" value="UniProtKB-UniRule"/>
</dbReference>
<evidence type="ECO:0000256" key="5">
    <source>
        <dbReference type="HAMAP-Rule" id="MF_00902"/>
    </source>
</evidence>
<keyword evidence="5" id="KW-1003">Cell membrane</keyword>
<feature type="transmembrane region" description="Helical" evidence="5">
    <location>
        <begin position="218"/>
        <end position="237"/>
    </location>
</feature>
<dbReference type="EMBL" id="RHFN01000009">
    <property type="protein sequence ID" value="ROU14441.1"/>
    <property type="molecule type" value="Genomic_DNA"/>
</dbReference>
<comment type="similarity">
    <text evidence="5">Belongs to the TatC family.</text>
</comment>
<comment type="caution">
    <text evidence="6">The sequence shown here is derived from an EMBL/GenBank/DDBJ whole genome shotgun (WGS) entry which is preliminary data.</text>
</comment>
<keyword evidence="5" id="KW-0653">Protein transport</keyword>
<dbReference type="PANTHER" id="PTHR30371:SF0">
    <property type="entry name" value="SEC-INDEPENDENT PROTEIN TRANSLOCASE PROTEIN TATC, CHLOROPLASTIC-RELATED"/>
    <property type="match status" value="1"/>
</dbReference>
<organism evidence="6 7">
    <name type="scientific">Kluyvera ascorbata</name>
    <dbReference type="NCBI Taxonomy" id="51288"/>
    <lineage>
        <taxon>Bacteria</taxon>
        <taxon>Pseudomonadati</taxon>
        <taxon>Pseudomonadota</taxon>
        <taxon>Gammaproteobacteria</taxon>
        <taxon>Enterobacterales</taxon>
        <taxon>Enterobacteriaceae</taxon>
        <taxon>Kluyvera</taxon>
    </lineage>
</organism>
<dbReference type="HAMAP" id="MF_00902">
    <property type="entry name" value="TatC"/>
    <property type="match status" value="1"/>
</dbReference>
<feature type="transmembrane region" description="Helical" evidence="5">
    <location>
        <begin position="20"/>
        <end position="38"/>
    </location>
</feature>
<keyword evidence="3 5" id="KW-1133">Transmembrane helix</keyword>
<keyword evidence="5" id="KW-0811">Translocation</keyword>
<evidence type="ECO:0000313" key="6">
    <source>
        <dbReference type="EMBL" id="ROU14441.1"/>
    </source>
</evidence>
<dbReference type="InterPro" id="IPR002033">
    <property type="entry name" value="TatC"/>
</dbReference>
<dbReference type="Pfam" id="PF00902">
    <property type="entry name" value="TatC"/>
    <property type="match status" value="1"/>
</dbReference>
<dbReference type="GO" id="GO:0033281">
    <property type="term" value="C:TAT protein transport complex"/>
    <property type="evidence" value="ECO:0007669"/>
    <property type="project" value="UniProtKB-UniRule"/>
</dbReference>
<feature type="transmembrane region" description="Helical" evidence="5">
    <location>
        <begin position="157"/>
        <end position="183"/>
    </location>
</feature>
<dbReference type="NCBIfam" id="TIGR00945">
    <property type="entry name" value="tatC"/>
    <property type="match status" value="1"/>
</dbReference>
<dbReference type="PANTHER" id="PTHR30371">
    <property type="entry name" value="SEC-INDEPENDENT PROTEIN TRANSLOCASE PROTEIN TATC"/>
    <property type="match status" value="1"/>
</dbReference>
<keyword evidence="4 5" id="KW-0472">Membrane</keyword>
<keyword evidence="5" id="KW-0813">Transport</keyword>
<dbReference type="RefSeq" id="WP_123651248.1">
    <property type="nucleotide sequence ID" value="NZ_JAVLTS010000022.1"/>
</dbReference>
<keyword evidence="2 5" id="KW-0812">Transmembrane</keyword>
<accession>A0A3N2S4B3</accession>
<name>A0A3N2S4B3_9ENTR</name>
<comment type="subcellular location">
    <subcellularLocation>
        <location evidence="5">Cell membrane</location>
        <topology evidence="5">Multi-pass membrane protein</topology>
    </subcellularLocation>
    <subcellularLocation>
        <location evidence="1">Membrane</location>
        <topology evidence="1">Multi-pass membrane protein</topology>
    </subcellularLocation>
</comment>
<feature type="transmembrane region" description="Helical" evidence="5">
    <location>
        <begin position="74"/>
        <end position="95"/>
    </location>
</feature>
<feature type="transmembrane region" description="Helical" evidence="5">
    <location>
        <begin position="195"/>
        <end position="212"/>
    </location>
</feature>
<dbReference type="AlphaFoldDB" id="A0A3N2S4B3"/>
<dbReference type="GO" id="GO:0009977">
    <property type="term" value="F:proton motive force dependent protein transmembrane transporter activity"/>
    <property type="evidence" value="ECO:0007669"/>
    <property type="project" value="TreeGrafter"/>
</dbReference>
<protein>
    <recommendedName>
        <fullName evidence="5">Sec-independent protein translocase protein TatC</fullName>
    </recommendedName>
</protein>
<gene>
    <name evidence="5 6" type="primary">tatC</name>
    <name evidence="6" type="ORF">EB837_11150</name>
</gene>
<dbReference type="Proteomes" id="UP000268051">
    <property type="component" value="Unassembled WGS sequence"/>
</dbReference>
<comment type="subunit">
    <text evidence="5">The Tat system comprises two distinct complexes: a TatABC complex, containing multiple copies of TatA, TatB and TatC subunits, and a separate TatA complex, containing only TatA subunits. Substrates initially bind to the TatABC complex, which probably triggers association of the separate TatA complex to form the active translocon.</text>
</comment>